<dbReference type="PRINTS" id="PR01490">
    <property type="entry name" value="RTXTOXIND"/>
</dbReference>
<evidence type="ECO:0000259" key="10">
    <source>
        <dbReference type="Pfam" id="PF25994"/>
    </source>
</evidence>
<evidence type="ECO:0000256" key="6">
    <source>
        <dbReference type="ARBA" id="ARBA00022692"/>
    </source>
</evidence>
<keyword evidence="3 9" id="KW-0813">Transport</keyword>
<dbReference type="Pfam" id="PF26002">
    <property type="entry name" value="Beta-barrel_AprE"/>
    <property type="match status" value="1"/>
</dbReference>
<evidence type="ECO:0000256" key="9">
    <source>
        <dbReference type="RuleBase" id="RU365093"/>
    </source>
</evidence>
<protein>
    <recommendedName>
        <fullName evidence="9">Membrane fusion protein (MFP) family protein</fullName>
    </recommendedName>
</protein>
<comment type="caution">
    <text evidence="12">The sequence shown here is derived from an EMBL/GenBank/DDBJ whole genome shotgun (WGS) entry which is preliminary data.</text>
</comment>
<dbReference type="InterPro" id="IPR058982">
    <property type="entry name" value="Beta-barrel_AprE"/>
</dbReference>
<comment type="similarity">
    <text evidence="2 9">Belongs to the membrane fusion protein (MFP) (TC 8.A.1) family.</text>
</comment>
<keyword evidence="4 9" id="KW-1003">Cell membrane</keyword>
<evidence type="ECO:0000256" key="5">
    <source>
        <dbReference type="ARBA" id="ARBA00022519"/>
    </source>
</evidence>
<dbReference type="PANTHER" id="PTHR30386">
    <property type="entry name" value="MEMBRANE FUSION SUBUNIT OF EMRAB-TOLC MULTIDRUG EFFLUX PUMP"/>
    <property type="match status" value="1"/>
</dbReference>
<proteinExistence type="inferred from homology"/>
<dbReference type="Gene3D" id="2.40.30.170">
    <property type="match status" value="1"/>
</dbReference>
<dbReference type="Proteomes" id="UP000606044">
    <property type="component" value="Unassembled WGS sequence"/>
</dbReference>
<reference evidence="12" key="2">
    <citation type="submission" date="2020-09" db="EMBL/GenBank/DDBJ databases">
        <authorList>
            <person name="Sun Q."/>
            <person name="Sedlacek I."/>
        </authorList>
    </citation>
    <scope>NUCLEOTIDE SEQUENCE</scope>
    <source>
        <strain evidence="12">CCM 7897</strain>
    </source>
</reference>
<dbReference type="InterPro" id="IPR058781">
    <property type="entry name" value="HH_AprE-like"/>
</dbReference>
<dbReference type="GO" id="GO:0005886">
    <property type="term" value="C:plasma membrane"/>
    <property type="evidence" value="ECO:0007669"/>
    <property type="project" value="UniProtKB-SubCell"/>
</dbReference>
<keyword evidence="13" id="KW-1185">Reference proteome</keyword>
<dbReference type="Gene3D" id="2.40.50.100">
    <property type="match status" value="1"/>
</dbReference>
<keyword evidence="8 9" id="KW-0472">Membrane</keyword>
<dbReference type="Pfam" id="PF25994">
    <property type="entry name" value="HH_AprE"/>
    <property type="match status" value="1"/>
</dbReference>
<organism evidence="12 13">
    <name type="scientific">Azorhizobium oxalatiphilum</name>
    <dbReference type="NCBI Taxonomy" id="980631"/>
    <lineage>
        <taxon>Bacteria</taxon>
        <taxon>Pseudomonadati</taxon>
        <taxon>Pseudomonadota</taxon>
        <taxon>Alphaproteobacteria</taxon>
        <taxon>Hyphomicrobiales</taxon>
        <taxon>Xanthobacteraceae</taxon>
        <taxon>Azorhizobium</taxon>
    </lineage>
</organism>
<evidence type="ECO:0000313" key="13">
    <source>
        <dbReference type="Proteomes" id="UP000606044"/>
    </source>
</evidence>
<evidence type="ECO:0000256" key="2">
    <source>
        <dbReference type="ARBA" id="ARBA00009477"/>
    </source>
</evidence>
<evidence type="ECO:0000259" key="11">
    <source>
        <dbReference type="Pfam" id="PF26002"/>
    </source>
</evidence>
<feature type="domain" description="AprE-like beta-barrel" evidence="11">
    <location>
        <begin position="328"/>
        <end position="417"/>
    </location>
</feature>
<dbReference type="InterPro" id="IPR010129">
    <property type="entry name" value="T1SS_HlyD"/>
</dbReference>
<dbReference type="InterPro" id="IPR050739">
    <property type="entry name" value="MFP"/>
</dbReference>
<keyword evidence="5 9" id="KW-0997">Cell inner membrane</keyword>
<dbReference type="RefSeq" id="WP_188580143.1">
    <property type="nucleotide sequence ID" value="NZ_BMCT01000004.1"/>
</dbReference>
<name>A0A917FCX1_9HYPH</name>
<evidence type="ECO:0000256" key="8">
    <source>
        <dbReference type="ARBA" id="ARBA00023136"/>
    </source>
</evidence>
<sequence>MLPHETSHPDLHAVRRSVRRHLMAGGLVAVLLVGGVGGWAAATTLAGAVVASGTAVVDSYVKKVQHPTGGVVGEIAVTEGQRVRAGEVVMRLDATQARASLAIQSKRVVEFTARRARLEAERDDLAQIVFPDWLLRADMPEATAAVHSERSLFAARRAARLGRQAQLRERIAQSRHEIEGLKAQEAAYDRGLVVLEKEIADLRPLLAKGIVNVQRLNSLETQAATFGGERGEKIAYQAQAAGRIAEAELQILQIDQDLRTEVGQELRDVDAQLGEAVERRVAAEDQLRRIDLIAPQDGVVHQLSVHTVGGVIAPGDIIMSVVPTADRLAVEARIRPQDIDQVQVGQSALLRLSAFNAHTTPELGGTVTQVAADQTEDSRTGQLYYLVRIALPASELQRMAGQPLLPGMPIEVFITTGARTALSYLVKPLYDQINRAFREE</sequence>
<evidence type="ECO:0000313" key="12">
    <source>
        <dbReference type="EMBL" id="GGF69100.1"/>
    </source>
</evidence>
<evidence type="ECO:0000256" key="7">
    <source>
        <dbReference type="ARBA" id="ARBA00022989"/>
    </source>
</evidence>
<feature type="domain" description="AprE-like long alpha-helical hairpin" evidence="10">
    <location>
        <begin position="97"/>
        <end position="286"/>
    </location>
</feature>
<dbReference type="PANTHER" id="PTHR30386:SF17">
    <property type="entry name" value="ALKALINE PROTEASE SECRETION PROTEIN APRE"/>
    <property type="match status" value="1"/>
</dbReference>
<dbReference type="EMBL" id="BMCT01000004">
    <property type="protein sequence ID" value="GGF69100.1"/>
    <property type="molecule type" value="Genomic_DNA"/>
</dbReference>
<feature type="transmembrane region" description="Helical" evidence="9">
    <location>
        <begin position="21"/>
        <end position="42"/>
    </location>
</feature>
<dbReference type="NCBIfam" id="TIGR01843">
    <property type="entry name" value="type_I_hlyD"/>
    <property type="match status" value="1"/>
</dbReference>
<evidence type="ECO:0000256" key="3">
    <source>
        <dbReference type="ARBA" id="ARBA00022448"/>
    </source>
</evidence>
<accession>A0A917FCX1</accession>
<evidence type="ECO:0000256" key="1">
    <source>
        <dbReference type="ARBA" id="ARBA00004377"/>
    </source>
</evidence>
<dbReference type="GO" id="GO:0015031">
    <property type="term" value="P:protein transport"/>
    <property type="evidence" value="ECO:0007669"/>
    <property type="project" value="InterPro"/>
</dbReference>
<gene>
    <name evidence="12" type="primary">prsE2</name>
    <name evidence="12" type="ORF">GCM10007301_30980</name>
</gene>
<keyword evidence="6 9" id="KW-0812">Transmembrane</keyword>
<dbReference type="AlphaFoldDB" id="A0A917FCX1"/>
<evidence type="ECO:0000256" key="4">
    <source>
        <dbReference type="ARBA" id="ARBA00022475"/>
    </source>
</evidence>
<reference evidence="12" key="1">
    <citation type="journal article" date="2014" name="Int. J. Syst. Evol. Microbiol.">
        <title>Complete genome sequence of Corynebacterium casei LMG S-19264T (=DSM 44701T), isolated from a smear-ripened cheese.</title>
        <authorList>
            <consortium name="US DOE Joint Genome Institute (JGI-PGF)"/>
            <person name="Walter F."/>
            <person name="Albersmeier A."/>
            <person name="Kalinowski J."/>
            <person name="Ruckert C."/>
        </authorList>
    </citation>
    <scope>NUCLEOTIDE SEQUENCE</scope>
    <source>
        <strain evidence="12">CCM 7897</strain>
    </source>
</reference>
<comment type="subcellular location">
    <subcellularLocation>
        <location evidence="1 9">Cell inner membrane</location>
        <topology evidence="1 9">Single-pass membrane protein</topology>
    </subcellularLocation>
</comment>
<keyword evidence="7 9" id="KW-1133">Transmembrane helix</keyword>